<evidence type="ECO:0000256" key="8">
    <source>
        <dbReference type="ARBA" id="ARBA00022679"/>
    </source>
</evidence>
<evidence type="ECO:0000256" key="10">
    <source>
        <dbReference type="ARBA" id="ARBA00022989"/>
    </source>
</evidence>
<protein>
    <recommendedName>
        <fullName evidence="4">Glucans biosynthesis glucosyltransferase H</fullName>
    </recommendedName>
</protein>
<dbReference type="CDD" id="cd04191">
    <property type="entry name" value="Glucan_BSP_MdoH"/>
    <property type="match status" value="1"/>
</dbReference>
<evidence type="ECO:0000256" key="1">
    <source>
        <dbReference type="ARBA" id="ARBA00004429"/>
    </source>
</evidence>
<dbReference type="InterPro" id="IPR029044">
    <property type="entry name" value="Nucleotide-diphossugar_trans"/>
</dbReference>
<evidence type="ECO:0000256" key="11">
    <source>
        <dbReference type="ARBA" id="ARBA00023136"/>
    </source>
</evidence>
<dbReference type="STRING" id="626887.J057_23060"/>
<dbReference type="GO" id="GO:0005886">
    <property type="term" value="C:plasma membrane"/>
    <property type="evidence" value="ECO:0007669"/>
    <property type="project" value="UniProtKB-SubCell"/>
</dbReference>
<keyword evidence="11 12" id="KW-0472">Membrane</keyword>
<feature type="transmembrane region" description="Helical" evidence="12">
    <location>
        <begin position="35"/>
        <end position="56"/>
    </location>
</feature>
<evidence type="ECO:0000256" key="5">
    <source>
        <dbReference type="ARBA" id="ARBA00022475"/>
    </source>
</evidence>
<comment type="similarity">
    <text evidence="3">Belongs to the glycosyltransferase 2 family. OpgH subfamily.</text>
</comment>
<feature type="transmembrane region" description="Helical" evidence="12">
    <location>
        <begin position="443"/>
        <end position="462"/>
    </location>
</feature>
<keyword evidence="5" id="KW-1003">Cell membrane</keyword>
<dbReference type="eggNOG" id="COG2943">
    <property type="taxonomic scope" value="Bacteria"/>
</dbReference>
<evidence type="ECO:0000256" key="12">
    <source>
        <dbReference type="SAM" id="Phobius"/>
    </source>
</evidence>
<keyword evidence="9 12" id="KW-0812">Transmembrane</keyword>
<dbReference type="NCBIfam" id="NF003962">
    <property type="entry name" value="PRK05454.2-5"/>
    <property type="match status" value="1"/>
</dbReference>
<feature type="transmembrane region" description="Helical" evidence="12">
    <location>
        <begin position="68"/>
        <end position="95"/>
    </location>
</feature>
<evidence type="ECO:0000313" key="14">
    <source>
        <dbReference type="EMBL" id="ENO14324.1"/>
    </source>
</evidence>
<keyword evidence="10 12" id="KW-1133">Transmembrane helix</keyword>
<dbReference type="PANTHER" id="PTHR43867:SF5">
    <property type="entry name" value="GLUCANS BIOSYNTHESIS GLUCOSYLTRANSFERASE H"/>
    <property type="match status" value="1"/>
</dbReference>
<keyword evidence="15" id="KW-1185">Reference proteome</keyword>
<evidence type="ECO:0000256" key="2">
    <source>
        <dbReference type="ARBA" id="ARBA00005001"/>
    </source>
</evidence>
<evidence type="ECO:0000313" key="15">
    <source>
        <dbReference type="Proteomes" id="UP000013165"/>
    </source>
</evidence>
<accession>N6W2I1</accession>
<comment type="pathway">
    <text evidence="2">Glycan metabolism; osmoregulated periplasmic glucan (OPG) biosynthesis.</text>
</comment>
<dbReference type="Gene3D" id="3.90.550.10">
    <property type="entry name" value="Spore Coat Polysaccharide Biosynthesis Protein SpsA, Chain A"/>
    <property type="match status" value="1"/>
</dbReference>
<dbReference type="HOGENOM" id="CLU_015730_1_0_6"/>
<proteinExistence type="inferred from homology"/>
<evidence type="ECO:0000259" key="13">
    <source>
        <dbReference type="Pfam" id="PF13632"/>
    </source>
</evidence>
<evidence type="ECO:0000256" key="6">
    <source>
        <dbReference type="ARBA" id="ARBA00022519"/>
    </source>
</evidence>
<feature type="transmembrane region" description="Helical" evidence="12">
    <location>
        <begin position="389"/>
        <end position="409"/>
    </location>
</feature>
<feature type="transmembrane region" description="Helical" evidence="12">
    <location>
        <begin position="474"/>
        <end position="496"/>
    </location>
</feature>
<feature type="transmembrane region" description="Helical" evidence="12">
    <location>
        <begin position="557"/>
        <end position="581"/>
    </location>
</feature>
<keyword evidence="7" id="KW-0328">Glycosyltransferase</keyword>
<dbReference type="EMBL" id="APLQ01000014">
    <property type="protein sequence ID" value="ENO14324.1"/>
    <property type="molecule type" value="Genomic_DNA"/>
</dbReference>
<dbReference type="SUPFAM" id="SSF53448">
    <property type="entry name" value="Nucleotide-diphospho-sugar transferases"/>
    <property type="match status" value="1"/>
</dbReference>
<evidence type="ECO:0000256" key="4">
    <source>
        <dbReference type="ARBA" id="ARBA00020585"/>
    </source>
</evidence>
<dbReference type="Proteomes" id="UP000013165">
    <property type="component" value="Unassembled WGS sequence"/>
</dbReference>
<name>N6W2I1_9GAMM</name>
<sequence>MSETLHHSRTAKTTVDQADKRRRHAWRGVAFMRRALLILFVLGQTTVACYYLLWVLPYHGGTAVEMGLLILFALLYSWIAVGFWTAVLGFVLRLFGGDRHSLLKRHKPEELDQTPLGKTAIVMPIYHEPVHRTLSGLKAVYRDIERAGQIENFEFYILSDSRDPNVWLEEQATWHRFCEELGAEGRLFYRRRTVNLNYKSGNVADYLRRWGRRSKYMIVLDADSLVSGKTLVRMVQLMEREPQVGILQTNPTLINGQSMFARMQQFANRVYSPLFATGLAAIQMGDAAFWGHNAILRVDAFMRHCGLRKLPGFGIFGGPIMSHDFVEAAYMGRAGYEVWLEPGLGQSYEESPPSLSDELTRDERWSKGNIQHIWIMLFGRKIRFAHRMAFMNGIMAYVASPLWLTFLILTTVEAAQMALSPIDYFPEGHQGLFPLWPEWRPEWALGLALSTAVLLFFPKFLAILDALIHRQSKYFGGFLRLFVSVVIEIVVSVLLAPVRMLAHSRYVLGAVLNFSLSWAGQNRTEETTWREAFITQLPGLIVGASWSAFAWSLDPLFFLWSLPVAIPLILAAPTCVFLSRVSAGRRLRDRKLLLIPEELKSSQLLDDAEISREAEPDESPLTFFEEAVLRPRLNEMHQAFAGRHRRQVRAEVLESTVRRCLREGPEVLTRSELSHLCRDRESLAALHQEAWRARPDSYWGRRIEKLAAMD</sequence>
<keyword evidence="6" id="KW-0997">Cell inner membrane</keyword>
<comment type="caution">
    <text evidence="14">The sequence shown here is derived from an EMBL/GenBank/DDBJ whole genome shotgun (WGS) entry which is preliminary data.</text>
</comment>
<organism evidence="14 15">
    <name type="scientific">Marinobacter nanhaiticus D15-8W</name>
    <dbReference type="NCBI Taxonomy" id="626887"/>
    <lineage>
        <taxon>Bacteria</taxon>
        <taxon>Pseudomonadati</taxon>
        <taxon>Pseudomonadota</taxon>
        <taxon>Gammaproteobacteria</taxon>
        <taxon>Pseudomonadales</taxon>
        <taxon>Marinobacteraceae</taxon>
        <taxon>Marinobacter</taxon>
    </lineage>
</organism>
<dbReference type="OrthoDB" id="9775281at2"/>
<evidence type="ECO:0000256" key="7">
    <source>
        <dbReference type="ARBA" id="ARBA00022676"/>
    </source>
</evidence>
<dbReference type="InterPro" id="IPR050321">
    <property type="entry name" value="Glycosyltr_2/OpgH_subfam"/>
</dbReference>
<comment type="subcellular location">
    <subcellularLocation>
        <location evidence="1">Cell inner membrane</location>
        <topology evidence="1">Multi-pass membrane protein</topology>
    </subcellularLocation>
</comment>
<reference evidence="14 15" key="1">
    <citation type="journal article" date="2013" name="Genome Announc.">
        <title>Genome Sequence of the Polycyclic Aromatic Hydrocarbon-Degrading Bacterium Strain Marinobacter nanhaiticus D15-8WT.</title>
        <authorList>
            <person name="Cui Z."/>
            <person name="Gao W."/>
            <person name="Li Q."/>
            <person name="Xu G."/>
            <person name="Zheng L."/>
        </authorList>
    </citation>
    <scope>NUCLEOTIDE SEQUENCE [LARGE SCALE GENOMIC DNA]</scope>
    <source>
        <strain evidence="14 15">D15-8W</strain>
    </source>
</reference>
<keyword evidence="8 14" id="KW-0808">Transferase</keyword>
<dbReference type="InterPro" id="IPR001173">
    <property type="entry name" value="Glyco_trans_2-like"/>
</dbReference>
<dbReference type="PATRIC" id="fig|626887.3.peg.4609"/>
<dbReference type="AlphaFoldDB" id="N6W2I1"/>
<dbReference type="RefSeq" id="WP_004582543.1">
    <property type="nucleotide sequence ID" value="NZ_AP028878.1"/>
</dbReference>
<feature type="domain" description="Glycosyltransferase 2-like" evidence="13">
    <location>
        <begin position="218"/>
        <end position="414"/>
    </location>
</feature>
<dbReference type="NCBIfam" id="NF003958">
    <property type="entry name" value="PRK05454.2-1"/>
    <property type="match status" value="1"/>
</dbReference>
<dbReference type="PANTHER" id="PTHR43867">
    <property type="entry name" value="CELLULOSE SYNTHASE CATALYTIC SUBUNIT A [UDP-FORMING]"/>
    <property type="match status" value="1"/>
</dbReference>
<evidence type="ECO:0000256" key="9">
    <source>
        <dbReference type="ARBA" id="ARBA00022692"/>
    </source>
</evidence>
<dbReference type="GO" id="GO:0016758">
    <property type="term" value="F:hexosyltransferase activity"/>
    <property type="evidence" value="ECO:0007669"/>
    <property type="project" value="TreeGrafter"/>
</dbReference>
<gene>
    <name evidence="14" type="ORF">J057_23060</name>
</gene>
<dbReference type="Pfam" id="PF13632">
    <property type="entry name" value="Glyco_trans_2_3"/>
    <property type="match status" value="1"/>
</dbReference>
<evidence type="ECO:0000256" key="3">
    <source>
        <dbReference type="ARBA" id="ARBA00009337"/>
    </source>
</evidence>